<name>A0ABX8EGL9_9ACTN</name>
<accession>A0ABX8EGL9</accession>
<organism evidence="20 21">
    <name type="scientific">Nocardioides aquaticus</name>
    <dbReference type="NCBI Taxonomy" id="160826"/>
    <lineage>
        <taxon>Bacteria</taxon>
        <taxon>Bacillati</taxon>
        <taxon>Actinomycetota</taxon>
        <taxon>Actinomycetes</taxon>
        <taxon>Propionibacteriales</taxon>
        <taxon>Nocardioidaceae</taxon>
        <taxon>Nocardioides</taxon>
    </lineage>
</organism>
<comment type="catalytic activity">
    <reaction evidence="18 19">
        <text>alpha-ribazole 5'-phosphate + adenosylcob(III)inamide-GDP = adenosylcob(III)alamin 5'-phosphate + GMP + H(+)</text>
        <dbReference type="Rhea" id="RHEA:23560"/>
        <dbReference type="ChEBI" id="CHEBI:15378"/>
        <dbReference type="ChEBI" id="CHEBI:57918"/>
        <dbReference type="ChEBI" id="CHEBI:58115"/>
        <dbReference type="ChEBI" id="CHEBI:60487"/>
        <dbReference type="ChEBI" id="CHEBI:60493"/>
        <dbReference type="EC" id="2.7.8.26"/>
    </reaction>
</comment>
<evidence type="ECO:0000256" key="19">
    <source>
        <dbReference type="HAMAP-Rule" id="MF_00719"/>
    </source>
</evidence>
<evidence type="ECO:0000256" key="15">
    <source>
        <dbReference type="ARBA" id="ARBA00032605"/>
    </source>
</evidence>
<feature type="transmembrane region" description="Helical" evidence="19">
    <location>
        <begin position="30"/>
        <end position="50"/>
    </location>
</feature>
<evidence type="ECO:0000256" key="6">
    <source>
        <dbReference type="ARBA" id="ARBA00015850"/>
    </source>
</evidence>
<evidence type="ECO:0000256" key="18">
    <source>
        <dbReference type="ARBA" id="ARBA00049504"/>
    </source>
</evidence>
<dbReference type="RefSeq" id="WP_214058717.1">
    <property type="nucleotide sequence ID" value="NZ_BAAAHS010000012.1"/>
</dbReference>
<dbReference type="GO" id="GO:0051073">
    <property type="term" value="F:adenosylcobinamide-GDP ribazoletransferase activity"/>
    <property type="evidence" value="ECO:0007669"/>
    <property type="project" value="UniProtKB-EC"/>
</dbReference>
<evidence type="ECO:0000256" key="13">
    <source>
        <dbReference type="ARBA" id="ARBA00023136"/>
    </source>
</evidence>
<evidence type="ECO:0000313" key="20">
    <source>
        <dbReference type="EMBL" id="QVT79237.1"/>
    </source>
</evidence>
<comment type="cofactor">
    <cofactor evidence="1 19">
        <name>Mg(2+)</name>
        <dbReference type="ChEBI" id="CHEBI:18420"/>
    </cofactor>
</comment>
<dbReference type="PANTHER" id="PTHR34148">
    <property type="entry name" value="ADENOSYLCOBINAMIDE-GDP RIBAZOLETRANSFERASE"/>
    <property type="match status" value="1"/>
</dbReference>
<reference evidence="20 21" key="1">
    <citation type="submission" date="2021-05" db="EMBL/GenBank/DDBJ databases">
        <title>Complete genome of Nocardioides aquaticus KCTC 9944T isolated from meromictic and hypersaline Ekho Lake, Antarctica.</title>
        <authorList>
            <person name="Hwang K."/>
            <person name="Kim K.M."/>
            <person name="Choe H."/>
        </authorList>
    </citation>
    <scope>NUCLEOTIDE SEQUENCE [LARGE SCALE GENOMIC DNA]</scope>
    <source>
        <strain evidence="20 21">KCTC 9944</strain>
    </source>
</reference>
<keyword evidence="7 19" id="KW-1003">Cell membrane</keyword>
<dbReference type="Pfam" id="PF02654">
    <property type="entry name" value="CobS"/>
    <property type="match status" value="1"/>
</dbReference>
<dbReference type="EC" id="2.7.8.26" evidence="5 19"/>
<keyword evidence="12 19" id="KW-1133">Transmembrane helix</keyword>
<evidence type="ECO:0000256" key="2">
    <source>
        <dbReference type="ARBA" id="ARBA00004651"/>
    </source>
</evidence>
<evidence type="ECO:0000256" key="14">
    <source>
        <dbReference type="ARBA" id="ARBA00025228"/>
    </source>
</evidence>
<keyword evidence="10 19" id="KW-0812">Transmembrane</keyword>
<proteinExistence type="inferred from homology"/>
<feature type="transmembrane region" description="Helical" evidence="19">
    <location>
        <begin position="56"/>
        <end position="74"/>
    </location>
</feature>
<evidence type="ECO:0000256" key="9">
    <source>
        <dbReference type="ARBA" id="ARBA00022679"/>
    </source>
</evidence>
<dbReference type="Proteomes" id="UP000679307">
    <property type="component" value="Chromosome"/>
</dbReference>
<comment type="catalytic activity">
    <reaction evidence="17 19">
        <text>alpha-ribazole + adenosylcob(III)inamide-GDP = adenosylcob(III)alamin + GMP + H(+)</text>
        <dbReference type="Rhea" id="RHEA:16049"/>
        <dbReference type="ChEBI" id="CHEBI:10329"/>
        <dbReference type="ChEBI" id="CHEBI:15378"/>
        <dbReference type="ChEBI" id="CHEBI:18408"/>
        <dbReference type="ChEBI" id="CHEBI:58115"/>
        <dbReference type="ChEBI" id="CHEBI:60487"/>
        <dbReference type="EC" id="2.7.8.26"/>
    </reaction>
</comment>
<evidence type="ECO:0000313" key="21">
    <source>
        <dbReference type="Proteomes" id="UP000679307"/>
    </source>
</evidence>
<evidence type="ECO:0000256" key="3">
    <source>
        <dbReference type="ARBA" id="ARBA00004663"/>
    </source>
</evidence>
<feature type="transmembrane region" description="Helical" evidence="19">
    <location>
        <begin position="138"/>
        <end position="162"/>
    </location>
</feature>
<gene>
    <name evidence="20" type="primary">cobV</name>
    <name evidence="19" type="synonym">cobS</name>
    <name evidence="20" type="ORF">ENKNEFLB_01618</name>
</gene>
<comment type="function">
    <text evidence="14 19">Joins adenosylcobinamide-GDP and alpha-ribazole to generate adenosylcobalamin (Ado-cobalamin). Also synthesizes adenosylcobalamin 5'-phosphate from adenosylcobinamide-GDP and alpha-ribazole 5'-phosphate.</text>
</comment>
<protein>
    <recommendedName>
        <fullName evidence="6 19">Adenosylcobinamide-GDP ribazoletransferase</fullName>
        <ecNumber evidence="5 19">2.7.8.26</ecNumber>
    </recommendedName>
    <alternativeName>
        <fullName evidence="16 19">Cobalamin synthase</fullName>
    </alternativeName>
    <alternativeName>
        <fullName evidence="15 19">Cobalamin-5'-phosphate synthase</fullName>
    </alternativeName>
</protein>
<dbReference type="HAMAP" id="MF_00719">
    <property type="entry name" value="CobS"/>
    <property type="match status" value="1"/>
</dbReference>
<keyword evidence="9 19" id="KW-0808">Transferase</keyword>
<evidence type="ECO:0000256" key="4">
    <source>
        <dbReference type="ARBA" id="ARBA00010561"/>
    </source>
</evidence>
<keyword evidence="11 19" id="KW-0460">Magnesium</keyword>
<feature type="transmembrane region" description="Helical" evidence="19">
    <location>
        <begin position="174"/>
        <end position="197"/>
    </location>
</feature>
<feature type="transmembrane region" description="Helical" evidence="19">
    <location>
        <begin position="111"/>
        <end position="132"/>
    </location>
</feature>
<dbReference type="InterPro" id="IPR003805">
    <property type="entry name" value="CobS"/>
</dbReference>
<evidence type="ECO:0000256" key="1">
    <source>
        <dbReference type="ARBA" id="ARBA00001946"/>
    </source>
</evidence>
<evidence type="ECO:0000256" key="5">
    <source>
        <dbReference type="ARBA" id="ARBA00013200"/>
    </source>
</evidence>
<evidence type="ECO:0000256" key="11">
    <source>
        <dbReference type="ARBA" id="ARBA00022842"/>
    </source>
</evidence>
<comment type="pathway">
    <text evidence="3 19">Cofactor biosynthesis; adenosylcobalamin biosynthesis; adenosylcobalamin from cob(II)yrinate a,c-diamide: step 7/7.</text>
</comment>
<keyword evidence="8 19" id="KW-0169">Cobalamin biosynthesis</keyword>
<evidence type="ECO:0000256" key="17">
    <source>
        <dbReference type="ARBA" id="ARBA00048623"/>
    </source>
</evidence>
<comment type="subcellular location">
    <subcellularLocation>
        <location evidence="2 19">Cell membrane</location>
        <topology evidence="2 19">Multi-pass membrane protein</topology>
    </subcellularLocation>
</comment>
<keyword evidence="21" id="KW-1185">Reference proteome</keyword>
<evidence type="ECO:0000256" key="16">
    <source>
        <dbReference type="ARBA" id="ARBA00032853"/>
    </source>
</evidence>
<dbReference type="EMBL" id="CP075371">
    <property type="protein sequence ID" value="QVT79237.1"/>
    <property type="molecule type" value="Genomic_DNA"/>
</dbReference>
<feature type="transmembrane region" description="Helical" evidence="19">
    <location>
        <begin position="232"/>
        <end position="250"/>
    </location>
</feature>
<dbReference type="PANTHER" id="PTHR34148:SF1">
    <property type="entry name" value="ADENOSYLCOBINAMIDE-GDP RIBAZOLETRANSFERASE"/>
    <property type="match status" value="1"/>
</dbReference>
<sequence length="251" mass="25001">MRDGWRLAVGMLTVVRVAPPRFVDRSVARAAILLAPLAVLPLGLAVAAVGGLGRAAGLPPLVIGLLCVGALVLGSRAFHVDGLSDTADGLTASYDRERSLAVMRTGTSGPAGGAAVLLVLGLQAAAFASIIASPESAVLAGALVCASRCALLLTCAAGVPGARPDGLGGDYAGAVTRFATVLGWMSVTCVITGLVAWTGGDWWRAPIAAGVAVVVVLVLVRRAVLRFGGVTGDVYGAAIELCLAALVVGLA</sequence>
<evidence type="ECO:0000256" key="10">
    <source>
        <dbReference type="ARBA" id="ARBA00022692"/>
    </source>
</evidence>
<keyword evidence="13 19" id="KW-0472">Membrane</keyword>
<feature type="transmembrane region" description="Helical" evidence="19">
    <location>
        <begin position="203"/>
        <end position="220"/>
    </location>
</feature>
<evidence type="ECO:0000256" key="7">
    <source>
        <dbReference type="ARBA" id="ARBA00022475"/>
    </source>
</evidence>
<evidence type="ECO:0000256" key="12">
    <source>
        <dbReference type="ARBA" id="ARBA00022989"/>
    </source>
</evidence>
<comment type="similarity">
    <text evidence="4 19">Belongs to the CobS family.</text>
</comment>
<evidence type="ECO:0000256" key="8">
    <source>
        <dbReference type="ARBA" id="ARBA00022573"/>
    </source>
</evidence>